<dbReference type="Proteomes" id="UP001610335">
    <property type="component" value="Unassembled WGS sequence"/>
</dbReference>
<keyword evidence="1" id="KW-0812">Transmembrane</keyword>
<reference evidence="2 3" key="1">
    <citation type="submission" date="2024-07" db="EMBL/GenBank/DDBJ databases">
        <title>Section-level genome sequencing and comparative genomics of Aspergillus sections Usti and Cavernicolus.</title>
        <authorList>
            <consortium name="Lawrence Berkeley National Laboratory"/>
            <person name="Nybo J.L."/>
            <person name="Vesth T.C."/>
            <person name="Theobald S."/>
            <person name="Frisvad J.C."/>
            <person name="Larsen T.O."/>
            <person name="Kjaerboelling I."/>
            <person name="Rothschild-Mancinelli K."/>
            <person name="Lyhne E.K."/>
            <person name="Kogle M.E."/>
            <person name="Barry K."/>
            <person name="Clum A."/>
            <person name="Na H."/>
            <person name="Ledsgaard L."/>
            <person name="Lin J."/>
            <person name="Lipzen A."/>
            <person name="Kuo A."/>
            <person name="Riley R."/>
            <person name="Mondo S."/>
            <person name="LaButti K."/>
            <person name="Haridas S."/>
            <person name="Pangalinan J."/>
            <person name="Salamov A.A."/>
            <person name="Simmons B.A."/>
            <person name="Magnuson J.K."/>
            <person name="Chen J."/>
            <person name="Drula E."/>
            <person name="Henrissat B."/>
            <person name="Wiebenga A."/>
            <person name="Lubbers R.J."/>
            <person name="Gomes A.C."/>
            <person name="Makela M.R."/>
            <person name="Stajich J."/>
            <person name="Grigoriev I.V."/>
            <person name="Mortensen U.H."/>
            <person name="De vries R.P."/>
            <person name="Baker S.E."/>
            <person name="Andersen M.R."/>
        </authorList>
    </citation>
    <scope>NUCLEOTIDE SEQUENCE [LARGE SCALE GENOMIC DNA]</scope>
    <source>
        <strain evidence="2 3">CBS 600.67</strain>
    </source>
</reference>
<name>A0ABR4IDE2_9EURO</name>
<gene>
    <name evidence="2" type="ORF">BDW59DRAFT_145888</name>
</gene>
<accession>A0ABR4IDE2</accession>
<keyword evidence="1" id="KW-0472">Membrane</keyword>
<evidence type="ECO:0000313" key="2">
    <source>
        <dbReference type="EMBL" id="KAL2825754.1"/>
    </source>
</evidence>
<feature type="transmembrane region" description="Helical" evidence="1">
    <location>
        <begin position="37"/>
        <end position="58"/>
    </location>
</feature>
<keyword evidence="1" id="KW-1133">Transmembrane helix</keyword>
<keyword evidence="3" id="KW-1185">Reference proteome</keyword>
<comment type="caution">
    <text evidence="2">The sequence shown here is derived from an EMBL/GenBank/DDBJ whole genome shotgun (WGS) entry which is preliminary data.</text>
</comment>
<feature type="transmembrane region" description="Helical" evidence="1">
    <location>
        <begin position="79"/>
        <end position="102"/>
    </location>
</feature>
<protein>
    <submittedName>
        <fullName evidence="2">Uncharacterized protein</fullName>
    </submittedName>
</protein>
<sequence length="120" mass="13222">MAFHGGLYDCLHNEELLSLSFNESRASAGMKQSLLCLGYLFLAAFRPVLAIAWPLLSITLPKLGLGLRVCCLFRPQRDVIILVLGSTIFVNITAVIALLLTVCQCNPVRAQSNLFEYSHP</sequence>
<dbReference type="EMBL" id="JBFXLS010000034">
    <property type="protein sequence ID" value="KAL2825754.1"/>
    <property type="molecule type" value="Genomic_DNA"/>
</dbReference>
<evidence type="ECO:0000313" key="3">
    <source>
        <dbReference type="Proteomes" id="UP001610335"/>
    </source>
</evidence>
<organism evidence="2 3">
    <name type="scientific">Aspergillus cavernicola</name>
    <dbReference type="NCBI Taxonomy" id="176166"/>
    <lineage>
        <taxon>Eukaryota</taxon>
        <taxon>Fungi</taxon>
        <taxon>Dikarya</taxon>
        <taxon>Ascomycota</taxon>
        <taxon>Pezizomycotina</taxon>
        <taxon>Eurotiomycetes</taxon>
        <taxon>Eurotiomycetidae</taxon>
        <taxon>Eurotiales</taxon>
        <taxon>Aspergillaceae</taxon>
        <taxon>Aspergillus</taxon>
        <taxon>Aspergillus subgen. Nidulantes</taxon>
    </lineage>
</organism>
<proteinExistence type="predicted"/>
<evidence type="ECO:0000256" key="1">
    <source>
        <dbReference type="SAM" id="Phobius"/>
    </source>
</evidence>